<reference evidence="1" key="1">
    <citation type="journal article" date="2023" name="Insect Mol. Biol.">
        <title>Genome sequencing provides insights into the evolution of gene families encoding plant cell wall-degrading enzymes in longhorned beetles.</title>
        <authorList>
            <person name="Shin N.R."/>
            <person name="Okamura Y."/>
            <person name="Kirsch R."/>
            <person name="Pauchet Y."/>
        </authorList>
    </citation>
    <scope>NUCLEOTIDE SEQUENCE</scope>
    <source>
        <strain evidence="1">MMC_N1</strain>
    </source>
</reference>
<comment type="caution">
    <text evidence="1">The sequence shown here is derived from an EMBL/GenBank/DDBJ whole genome shotgun (WGS) entry which is preliminary data.</text>
</comment>
<accession>A0ABQ9JVH6</accession>
<organism evidence="1 2">
    <name type="scientific">Molorchus minor</name>
    <dbReference type="NCBI Taxonomy" id="1323400"/>
    <lineage>
        <taxon>Eukaryota</taxon>
        <taxon>Metazoa</taxon>
        <taxon>Ecdysozoa</taxon>
        <taxon>Arthropoda</taxon>
        <taxon>Hexapoda</taxon>
        <taxon>Insecta</taxon>
        <taxon>Pterygota</taxon>
        <taxon>Neoptera</taxon>
        <taxon>Endopterygota</taxon>
        <taxon>Coleoptera</taxon>
        <taxon>Polyphaga</taxon>
        <taxon>Cucujiformia</taxon>
        <taxon>Chrysomeloidea</taxon>
        <taxon>Cerambycidae</taxon>
        <taxon>Lamiinae</taxon>
        <taxon>Monochamini</taxon>
        <taxon>Molorchus</taxon>
    </lineage>
</organism>
<protein>
    <submittedName>
        <fullName evidence="1">Uncharacterized protein</fullName>
    </submittedName>
</protein>
<gene>
    <name evidence="1" type="ORF">NQ317_001472</name>
</gene>
<proteinExistence type="predicted"/>
<dbReference type="Proteomes" id="UP001162164">
    <property type="component" value="Unassembled WGS sequence"/>
</dbReference>
<keyword evidence="2" id="KW-1185">Reference proteome</keyword>
<evidence type="ECO:0000313" key="1">
    <source>
        <dbReference type="EMBL" id="KAJ8982063.1"/>
    </source>
</evidence>
<dbReference type="EMBL" id="JAPWTJ010000148">
    <property type="protein sequence ID" value="KAJ8982063.1"/>
    <property type="molecule type" value="Genomic_DNA"/>
</dbReference>
<sequence>MYVFYPLILNPGYVNIYKNSRVTEQYARSSDNKIVESIVEIFDNKVVRINVRLGLLLVSTKLESDSSEWYSCGNTVAYLIPLESDFSEENLKSQLGFELTLPTSQQRKIDRTTDVATVAQYQLNIKKKKLVYTKILVVSKLSSEEKFIKFIT</sequence>
<evidence type="ECO:0000313" key="2">
    <source>
        <dbReference type="Proteomes" id="UP001162164"/>
    </source>
</evidence>
<name>A0ABQ9JVH6_9CUCU</name>